<dbReference type="RefSeq" id="WP_212521289.1">
    <property type="nucleotide sequence ID" value="NZ_JAGSOH010000117.1"/>
</dbReference>
<name>A0A941IIY5_9ACTN</name>
<feature type="transmembrane region" description="Helical" evidence="7">
    <location>
        <begin position="179"/>
        <end position="204"/>
    </location>
</feature>
<dbReference type="InterPro" id="IPR010290">
    <property type="entry name" value="TM_effector"/>
</dbReference>
<feature type="transmembrane region" description="Helical" evidence="7">
    <location>
        <begin position="304"/>
        <end position="321"/>
    </location>
</feature>
<dbReference type="InterPro" id="IPR036259">
    <property type="entry name" value="MFS_trans_sf"/>
</dbReference>
<evidence type="ECO:0000313" key="9">
    <source>
        <dbReference type="Proteomes" id="UP000676325"/>
    </source>
</evidence>
<sequence length="411" mass="42346">MATTVPTDVGPEPVGLLGRMSWALRRRAFRWWFAGQVTSSSGTMTQAVALSWTVLQVTHSAVWLSAVTACSWGPSLVLGAWAGALVDRCDRRRLLIVTQALMMAIAAALFALQAAGELGLPLILAISLASGAVTSADSPARQVYVVDLVGREAVASAVGLWEVALNASRVVGPGLGGLLLATSGAAACFGVNALTYLAPLLVLLRMQGTPSAEGARTRRSQKGAAREGLRYALRTPLYRALLPMATASGLIFSMGIALPPLVSDSLHWGGGGYGAMMAAFGVGGLPGALLAAASPEPTGRRVRILALCTAASVLLVAWSPVPAIALLGMVCVGASSIWFIALANTLAQLRCDPDFRGRVMSLWGMAMTGMLPITGFAVGVVIDGAGPRVGFSVSGICVAAAVIVGWRALRD</sequence>
<feature type="transmembrane region" description="Helical" evidence="7">
    <location>
        <begin position="388"/>
        <end position="409"/>
    </location>
</feature>
<keyword evidence="9" id="KW-1185">Reference proteome</keyword>
<feature type="transmembrane region" description="Helical" evidence="7">
    <location>
        <begin position="359"/>
        <end position="382"/>
    </location>
</feature>
<protein>
    <submittedName>
        <fullName evidence="8">MFS transporter</fullName>
    </submittedName>
</protein>
<evidence type="ECO:0000256" key="4">
    <source>
        <dbReference type="ARBA" id="ARBA00022692"/>
    </source>
</evidence>
<keyword evidence="2" id="KW-0813">Transport</keyword>
<dbReference type="SUPFAM" id="SSF103473">
    <property type="entry name" value="MFS general substrate transporter"/>
    <property type="match status" value="1"/>
</dbReference>
<dbReference type="CDD" id="cd06173">
    <property type="entry name" value="MFS_MefA_like"/>
    <property type="match status" value="1"/>
</dbReference>
<feature type="transmembrane region" description="Helical" evidence="7">
    <location>
        <begin position="61"/>
        <end position="82"/>
    </location>
</feature>
<comment type="subcellular location">
    <subcellularLocation>
        <location evidence="1">Cell membrane</location>
        <topology evidence="1">Multi-pass membrane protein</topology>
    </subcellularLocation>
</comment>
<keyword evidence="6 7" id="KW-0472">Membrane</keyword>
<feature type="transmembrane region" description="Helical" evidence="7">
    <location>
        <begin position="94"/>
        <end position="112"/>
    </location>
</feature>
<reference evidence="8" key="1">
    <citation type="submission" date="2021-04" db="EMBL/GenBank/DDBJ databases">
        <title>Genome based classification of Actinospica acidithermotolerans sp. nov., an actinobacterium isolated from an Indonesian hot spring.</title>
        <authorList>
            <person name="Kusuma A.B."/>
            <person name="Putra K.E."/>
            <person name="Nafisah S."/>
            <person name="Loh J."/>
            <person name="Nouioui I."/>
            <person name="Goodfellow M."/>
        </authorList>
    </citation>
    <scope>NUCLEOTIDE SEQUENCE</scope>
    <source>
        <strain evidence="8">MGRD01-02</strain>
    </source>
</reference>
<dbReference type="GO" id="GO:0005886">
    <property type="term" value="C:plasma membrane"/>
    <property type="evidence" value="ECO:0007669"/>
    <property type="project" value="UniProtKB-SubCell"/>
</dbReference>
<keyword evidence="5 7" id="KW-1133">Transmembrane helix</keyword>
<organism evidence="8 9">
    <name type="scientific">Actinospica acidithermotolerans</name>
    <dbReference type="NCBI Taxonomy" id="2828514"/>
    <lineage>
        <taxon>Bacteria</taxon>
        <taxon>Bacillati</taxon>
        <taxon>Actinomycetota</taxon>
        <taxon>Actinomycetes</taxon>
        <taxon>Catenulisporales</taxon>
        <taxon>Actinospicaceae</taxon>
        <taxon>Actinospica</taxon>
    </lineage>
</organism>
<evidence type="ECO:0000256" key="1">
    <source>
        <dbReference type="ARBA" id="ARBA00004651"/>
    </source>
</evidence>
<accession>A0A941IIY5</accession>
<evidence type="ECO:0000256" key="7">
    <source>
        <dbReference type="SAM" id="Phobius"/>
    </source>
</evidence>
<keyword evidence="3" id="KW-1003">Cell membrane</keyword>
<dbReference type="Proteomes" id="UP000676325">
    <property type="component" value="Unassembled WGS sequence"/>
</dbReference>
<feature type="transmembrane region" description="Helical" evidence="7">
    <location>
        <begin position="327"/>
        <end position="347"/>
    </location>
</feature>
<feature type="transmembrane region" description="Helical" evidence="7">
    <location>
        <begin position="29"/>
        <end position="55"/>
    </location>
</feature>
<proteinExistence type="predicted"/>
<evidence type="ECO:0000256" key="5">
    <source>
        <dbReference type="ARBA" id="ARBA00022989"/>
    </source>
</evidence>
<evidence type="ECO:0000256" key="3">
    <source>
        <dbReference type="ARBA" id="ARBA00022475"/>
    </source>
</evidence>
<evidence type="ECO:0000313" key="8">
    <source>
        <dbReference type="EMBL" id="MBR7830160.1"/>
    </source>
</evidence>
<dbReference type="Pfam" id="PF05977">
    <property type="entry name" value="MFS_3"/>
    <property type="match status" value="1"/>
</dbReference>
<keyword evidence="4 7" id="KW-0812">Transmembrane</keyword>
<feature type="transmembrane region" description="Helical" evidence="7">
    <location>
        <begin position="240"/>
        <end position="261"/>
    </location>
</feature>
<dbReference type="Gene3D" id="1.20.1250.20">
    <property type="entry name" value="MFS general substrate transporter like domains"/>
    <property type="match status" value="1"/>
</dbReference>
<dbReference type="PANTHER" id="PTHR23513">
    <property type="entry name" value="INTEGRAL MEMBRANE EFFLUX PROTEIN-RELATED"/>
    <property type="match status" value="1"/>
</dbReference>
<evidence type="ECO:0000256" key="6">
    <source>
        <dbReference type="ARBA" id="ARBA00023136"/>
    </source>
</evidence>
<gene>
    <name evidence="8" type="ORF">KDK95_27905</name>
</gene>
<comment type="caution">
    <text evidence="8">The sequence shown here is derived from an EMBL/GenBank/DDBJ whole genome shotgun (WGS) entry which is preliminary data.</text>
</comment>
<dbReference type="AlphaFoldDB" id="A0A941IIY5"/>
<feature type="transmembrane region" description="Helical" evidence="7">
    <location>
        <begin position="273"/>
        <end position="292"/>
    </location>
</feature>
<evidence type="ECO:0000256" key="2">
    <source>
        <dbReference type="ARBA" id="ARBA00022448"/>
    </source>
</evidence>
<dbReference type="PANTHER" id="PTHR23513:SF11">
    <property type="entry name" value="STAPHYLOFERRIN A TRANSPORTER"/>
    <property type="match status" value="1"/>
</dbReference>
<dbReference type="EMBL" id="JAGSOH010000117">
    <property type="protein sequence ID" value="MBR7830160.1"/>
    <property type="molecule type" value="Genomic_DNA"/>
</dbReference>